<evidence type="ECO:0000256" key="2">
    <source>
        <dbReference type="ARBA" id="ARBA00005417"/>
    </source>
</evidence>
<feature type="domain" description="ABC transporter" evidence="10">
    <location>
        <begin position="2"/>
        <end position="229"/>
    </location>
</feature>
<dbReference type="GO" id="GO:0022857">
    <property type="term" value="F:transmembrane transporter activity"/>
    <property type="evidence" value="ECO:0007669"/>
    <property type="project" value="TreeGrafter"/>
</dbReference>
<evidence type="ECO:0000256" key="7">
    <source>
        <dbReference type="ARBA" id="ARBA00022840"/>
    </source>
</evidence>
<dbReference type="GO" id="GO:0005524">
    <property type="term" value="F:ATP binding"/>
    <property type="evidence" value="ECO:0007669"/>
    <property type="project" value="UniProtKB-KW"/>
</dbReference>
<organism evidence="11">
    <name type="scientific">bioreactor metagenome</name>
    <dbReference type="NCBI Taxonomy" id="1076179"/>
    <lineage>
        <taxon>unclassified sequences</taxon>
        <taxon>metagenomes</taxon>
        <taxon>ecological metagenomes</taxon>
    </lineage>
</organism>
<dbReference type="EMBL" id="VSSQ01001658">
    <property type="protein sequence ID" value="MPM10157.1"/>
    <property type="molecule type" value="Genomic_DNA"/>
</dbReference>
<reference evidence="11" key="1">
    <citation type="submission" date="2019-08" db="EMBL/GenBank/DDBJ databases">
        <authorList>
            <person name="Kucharzyk K."/>
            <person name="Murdoch R.W."/>
            <person name="Higgins S."/>
            <person name="Loffler F."/>
        </authorList>
    </citation>
    <scope>NUCLEOTIDE SEQUENCE</scope>
</reference>
<dbReference type="Pfam" id="PF00005">
    <property type="entry name" value="ABC_tran"/>
    <property type="match status" value="1"/>
</dbReference>
<keyword evidence="6" id="KW-0547">Nucleotide-binding</keyword>
<keyword evidence="4" id="KW-1003">Cell membrane</keyword>
<dbReference type="PANTHER" id="PTHR24220">
    <property type="entry name" value="IMPORT ATP-BINDING PROTEIN"/>
    <property type="match status" value="1"/>
</dbReference>
<comment type="similarity">
    <text evidence="2">Belongs to the ABC transporter superfamily.</text>
</comment>
<proteinExistence type="inferred from homology"/>
<evidence type="ECO:0000256" key="5">
    <source>
        <dbReference type="ARBA" id="ARBA00022618"/>
    </source>
</evidence>
<dbReference type="InterPro" id="IPR003593">
    <property type="entry name" value="AAA+_ATPase"/>
</dbReference>
<dbReference type="SMART" id="SM00382">
    <property type="entry name" value="AAA"/>
    <property type="match status" value="1"/>
</dbReference>
<dbReference type="SUPFAM" id="SSF52540">
    <property type="entry name" value="P-loop containing nucleoside triphosphate hydrolases"/>
    <property type="match status" value="1"/>
</dbReference>
<name>A0A644X2H0_9ZZZZ</name>
<evidence type="ECO:0000256" key="9">
    <source>
        <dbReference type="ARBA" id="ARBA00023306"/>
    </source>
</evidence>
<evidence type="ECO:0000256" key="4">
    <source>
        <dbReference type="ARBA" id="ARBA00022475"/>
    </source>
</evidence>
<dbReference type="GO" id="GO:0016887">
    <property type="term" value="F:ATP hydrolysis activity"/>
    <property type="evidence" value="ECO:0007669"/>
    <property type="project" value="InterPro"/>
</dbReference>
<comment type="subcellular location">
    <subcellularLocation>
        <location evidence="1">Cell membrane</location>
        <topology evidence="1">Peripheral membrane protein</topology>
    </subcellularLocation>
</comment>
<evidence type="ECO:0000256" key="1">
    <source>
        <dbReference type="ARBA" id="ARBA00004202"/>
    </source>
</evidence>
<dbReference type="Gene3D" id="3.40.50.300">
    <property type="entry name" value="P-loop containing nucleotide triphosphate hydrolases"/>
    <property type="match status" value="1"/>
</dbReference>
<dbReference type="InterPro" id="IPR015854">
    <property type="entry name" value="ABC_transpr_LolD-like"/>
</dbReference>
<dbReference type="AlphaFoldDB" id="A0A644X2H0"/>
<keyword evidence="9" id="KW-0131">Cell cycle</keyword>
<dbReference type="PROSITE" id="PS50893">
    <property type="entry name" value="ABC_TRANSPORTER_2"/>
    <property type="match status" value="1"/>
</dbReference>
<evidence type="ECO:0000256" key="3">
    <source>
        <dbReference type="ARBA" id="ARBA00020019"/>
    </source>
</evidence>
<protein>
    <recommendedName>
        <fullName evidence="3">Cell division ATP-binding protein FtsE</fullName>
    </recommendedName>
</protein>
<evidence type="ECO:0000259" key="10">
    <source>
        <dbReference type="PROSITE" id="PS50893"/>
    </source>
</evidence>
<keyword evidence="8" id="KW-0472">Membrane</keyword>
<evidence type="ECO:0000313" key="11">
    <source>
        <dbReference type="EMBL" id="MPM10157.1"/>
    </source>
</evidence>
<dbReference type="PROSITE" id="PS00211">
    <property type="entry name" value="ABC_TRANSPORTER_1"/>
    <property type="match status" value="1"/>
</dbReference>
<comment type="caution">
    <text evidence="11">The sequence shown here is derived from an EMBL/GenBank/DDBJ whole genome shotgun (WGS) entry which is preliminary data.</text>
</comment>
<keyword evidence="7 11" id="KW-0067">ATP-binding</keyword>
<accession>A0A644X2H0</accession>
<keyword evidence="5 11" id="KW-0132">Cell division</keyword>
<dbReference type="NCBIfam" id="TIGR02673">
    <property type="entry name" value="FtsE"/>
    <property type="match status" value="1"/>
</dbReference>
<sequence length="231" mass="25567">MIRFTDIHKEYENGTKALKGINMRIDDGEFVFLVGPSGSGKSTIIKLITAEAAPTEGRLMVNGYNLNSISQSQIPGMRRTLGVVFQDFRLIEKKTVTENLTFIMRIVGATPREIRKRIPYVLELVGLEQKADHLPTELSGGEQQRVAIARALVNNPSVIIADEPTGNLDPQRSLEIMMLLERINGLGTTVLVVTHERGLVNRFSKRVVAIDNGRVISDGNGGYYENGEISF</sequence>
<dbReference type="FunFam" id="3.40.50.300:FF:000056">
    <property type="entry name" value="Cell division ATP-binding protein FtsE"/>
    <property type="match status" value="1"/>
</dbReference>
<dbReference type="GO" id="GO:0051301">
    <property type="term" value="P:cell division"/>
    <property type="evidence" value="ECO:0007669"/>
    <property type="project" value="UniProtKB-KW"/>
</dbReference>
<dbReference type="InterPro" id="IPR027417">
    <property type="entry name" value="P-loop_NTPase"/>
</dbReference>
<evidence type="ECO:0000256" key="6">
    <source>
        <dbReference type="ARBA" id="ARBA00022741"/>
    </source>
</evidence>
<dbReference type="InterPro" id="IPR005286">
    <property type="entry name" value="Cell_div_FtsE"/>
</dbReference>
<dbReference type="InterPro" id="IPR003439">
    <property type="entry name" value="ABC_transporter-like_ATP-bd"/>
</dbReference>
<dbReference type="GO" id="GO:0005886">
    <property type="term" value="C:plasma membrane"/>
    <property type="evidence" value="ECO:0007669"/>
    <property type="project" value="UniProtKB-SubCell"/>
</dbReference>
<dbReference type="InterPro" id="IPR017871">
    <property type="entry name" value="ABC_transporter-like_CS"/>
</dbReference>
<gene>
    <name evidence="11" type="primary">ftsE_13</name>
    <name evidence="11" type="ORF">SDC9_56482</name>
</gene>
<evidence type="ECO:0000256" key="8">
    <source>
        <dbReference type="ARBA" id="ARBA00023136"/>
    </source>
</evidence>
<dbReference type="PANTHER" id="PTHR24220:SF470">
    <property type="entry name" value="CELL DIVISION ATP-BINDING PROTEIN FTSE"/>
    <property type="match status" value="1"/>
</dbReference>